<dbReference type="InterPro" id="IPR050267">
    <property type="entry name" value="Anti-sigma-factor_SerPK"/>
</dbReference>
<organism evidence="3 4">
    <name type="scientific">Drouetiella hepatica Uher 2000/2452</name>
    <dbReference type="NCBI Taxonomy" id="904376"/>
    <lineage>
        <taxon>Bacteria</taxon>
        <taxon>Bacillati</taxon>
        <taxon>Cyanobacteriota</taxon>
        <taxon>Cyanophyceae</taxon>
        <taxon>Oculatellales</taxon>
        <taxon>Oculatellaceae</taxon>
        <taxon>Drouetiella</taxon>
    </lineage>
</organism>
<keyword evidence="1" id="KW-0418">Kinase</keyword>
<dbReference type="GO" id="GO:0004674">
    <property type="term" value="F:protein serine/threonine kinase activity"/>
    <property type="evidence" value="ECO:0007669"/>
    <property type="project" value="UniProtKB-KW"/>
</dbReference>
<sequence>MPKSSFRAKTDLSELVQILTWFDAFTQSSLPETTFMQCQTLLAEGFTNAVRHAHQSKAIDLPIDIELQLLDQQLEIRIWDYGEPFDLLQKVKSLPEKVDTASTGGRGLKLLEQLADGFSYTRVDRRNCLVMVKQWHCAL</sequence>
<keyword evidence="3" id="KW-0547">Nucleotide-binding</keyword>
<dbReference type="PANTHER" id="PTHR35526:SF3">
    <property type="entry name" value="ANTI-SIGMA-F FACTOR RSBW"/>
    <property type="match status" value="1"/>
</dbReference>
<reference evidence="3" key="1">
    <citation type="submission" date="2021-05" db="EMBL/GenBank/DDBJ databases">
        <authorList>
            <person name="Pietrasiak N."/>
            <person name="Ward R."/>
            <person name="Stajich J.E."/>
            <person name="Kurbessoian T."/>
        </authorList>
    </citation>
    <scope>NUCLEOTIDE SEQUENCE</scope>
    <source>
        <strain evidence="3">UHER 2000/2452</strain>
    </source>
</reference>
<dbReference type="AlphaFoldDB" id="A0A951Q6Q9"/>
<protein>
    <submittedName>
        <fullName evidence="3">ATP-binding protein</fullName>
    </submittedName>
</protein>
<dbReference type="Gene3D" id="3.30.565.10">
    <property type="entry name" value="Histidine kinase-like ATPase, C-terminal domain"/>
    <property type="match status" value="1"/>
</dbReference>
<gene>
    <name evidence="3" type="ORF">KME15_00590</name>
</gene>
<dbReference type="CDD" id="cd16936">
    <property type="entry name" value="HATPase_RsbW-like"/>
    <property type="match status" value="1"/>
</dbReference>
<comment type="caution">
    <text evidence="3">The sequence shown here is derived from an EMBL/GenBank/DDBJ whole genome shotgun (WGS) entry which is preliminary data.</text>
</comment>
<accession>A0A951Q6Q9</accession>
<dbReference type="InterPro" id="IPR036890">
    <property type="entry name" value="HATPase_C_sf"/>
</dbReference>
<proteinExistence type="predicted"/>
<keyword evidence="1" id="KW-0808">Transferase</keyword>
<dbReference type="PANTHER" id="PTHR35526">
    <property type="entry name" value="ANTI-SIGMA-F FACTOR RSBW-RELATED"/>
    <property type="match status" value="1"/>
</dbReference>
<feature type="domain" description="Histidine kinase/HSP90-like ATPase" evidence="2">
    <location>
        <begin position="11"/>
        <end position="133"/>
    </location>
</feature>
<dbReference type="GO" id="GO:0005524">
    <property type="term" value="F:ATP binding"/>
    <property type="evidence" value="ECO:0007669"/>
    <property type="project" value="UniProtKB-KW"/>
</dbReference>
<evidence type="ECO:0000259" key="2">
    <source>
        <dbReference type="Pfam" id="PF13581"/>
    </source>
</evidence>
<keyword evidence="1" id="KW-0723">Serine/threonine-protein kinase</keyword>
<dbReference type="Pfam" id="PF13581">
    <property type="entry name" value="HATPase_c_2"/>
    <property type="match status" value="1"/>
</dbReference>
<dbReference type="InterPro" id="IPR003594">
    <property type="entry name" value="HATPase_dom"/>
</dbReference>
<evidence type="ECO:0000256" key="1">
    <source>
        <dbReference type="ARBA" id="ARBA00022527"/>
    </source>
</evidence>
<name>A0A951Q6Q9_9CYAN</name>
<evidence type="ECO:0000313" key="4">
    <source>
        <dbReference type="Proteomes" id="UP000757435"/>
    </source>
</evidence>
<dbReference type="Proteomes" id="UP000757435">
    <property type="component" value="Unassembled WGS sequence"/>
</dbReference>
<evidence type="ECO:0000313" key="3">
    <source>
        <dbReference type="EMBL" id="MBW4657146.1"/>
    </source>
</evidence>
<keyword evidence="3" id="KW-0067">ATP-binding</keyword>
<reference evidence="3" key="2">
    <citation type="journal article" date="2022" name="Microbiol. Resour. Announc.">
        <title>Metagenome Sequencing to Explore Phylogenomics of Terrestrial Cyanobacteria.</title>
        <authorList>
            <person name="Ward R.D."/>
            <person name="Stajich J.E."/>
            <person name="Johansen J.R."/>
            <person name="Huntemann M."/>
            <person name="Clum A."/>
            <person name="Foster B."/>
            <person name="Foster B."/>
            <person name="Roux S."/>
            <person name="Palaniappan K."/>
            <person name="Varghese N."/>
            <person name="Mukherjee S."/>
            <person name="Reddy T.B.K."/>
            <person name="Daum C."/>
            <person name="Copeland A."/>
            <person name="Chen I.A."/>
            <person name="Ivanova N.N."/>
            <person name="Kyrpides N.C."/>
            <person name="Shapiro N."/>
            <person name="Eloe-Fadrosh E.A."/>
            <person name="Pietrasiak N."/>
        </authorList>
    </citation>
    <scope>NUCLEOTIDE SEQUENCE</scope>
    <source>
        <strain evidence="3">UHER 2000/2452</strain>
    </source>
</reference>
<dbReference type="SUPFAM" id="SSF55874">
    <property type="entry name" value="ATPase domain of HSP90 chaperone/DNA topoisomerase II/histidine kinase"/>
    <property type="match status" value="1"/>
</dbReference>
<dbReference type="EMBL" id="JAHHHD010000001">
    <property type="protein sequence ID" value="MBW4657146.1"/>
    <property type="molecule type" value="Genomic_DNA"/>
</dbReference>